<protein>
    <recommendedName>
        <fullName evidence="4">DNA methylase N-4/N-6 domain-containing protein</fullName>
    </recommendedName>
</protein>
<dbReference type="InterPro" id="IPR001091">
    <property type="entry name" value="RM_Methyltransferase"/>
</dbReference>
<proteinExistence type="inferred from homology"/>
<dbReference type="GO" id="GO:0003677">
    <property type="term" value="F:DNA binding"/>
    <property type="evidence" value="ECO:0007669"/>
    <property type="project" value="InterPro"/>
</dbReference>
<dbReference type="PROSITE" id="PS00092">
    <property type="entry name" value="N6_MTASE"/>
    <property type="match status" value="1"/>
</dbReference>
<gene>
    <name evidence="5" type="ORF">LCGC14_2220480</name>
</gene>
<dbReference type="PANTHER" id="PTHR13370">
    <property type="entry name" value="RNA METHYLASE-RELATED"/>
    <property type="match status" value="1"/>
</dbReference>
<accession>A0A0F9DB40</accession>
<sequence length="225" mass="25203">MNPYYQDEAVTIYHGDCGDILPTLRKVDLVLTDPPYGVSQESNLTQSGIDRYGSVDFGDWDTEFPMATITCLPEAATYYIFCPYQSLGELAAWAVGAKLLHRVLWWKKSNPTRRNGDVYWSIPGEHCFYAKQSGATFHAKHEVGYFEYPNVHGEHPTQKPVALILRLIVASTDGGDMILDPFLGSGTTAVAAKKLNRKCIGIEIEERYCEIAANRCRQMVMELGL</sequence>
<comment type="caution">
    <text evidence="5">The sequence shown here is derived from an EMBL/GenBank/DDBJ whole genome shotgun (WGS) entry which is preliminary data.</text>
</comment>
<dbReference type="PRINTS" id="PR00508">
    <property type="entry name" value="S21N4MTFRASE"/>
</dbReference>
<keyword evidence="2" id="KW-0489">Methyltransferase</keyword>
<comment type="similarity">
    <text evidence="1">Belongs to the N(4)/N(6)-methyltransferase family.</text>
</comment>
<dbReference type="InterPro" id="IPR029063">
    <property type="entry name" value="SAM-dependent_MTases_sf"/>
</dbReference>
<keyword evidence="3" id="KW-0808">Transferase</keyword>
<dbReference type="GO" id="GO:0032259">
    <property type="term" value="P:methylation"/>
    <property type="evidence" value="ECO:0007669"/>
    <property type="project" value="UniProtKB-KW"/>
</dbReference>
<evidence type="ECO:0000259" key="4">
    <source>
        <dbReference type="Pfam" id="PF01555"/>
    </source>
</evidence>
<dbReference type="Gene3D" id="3.40.50.150">
    <property type="entry name" value="Vaccinia Virus protein VP39"/>
    <property type="match status" value="1"/>
</dbReference>
<dbReference type="SUPFAM" id="SSF53335">
    <property type="entry name" value="S-adenosyl-L-methionine-dependent methyltransferases"/>
    <property type="match status" value="1"/>
</dbReference>
<dbReference type="InterPro" id="IPR002052">
    <property type="entry name" value="DNA_methylase_N6_adenine_CS"/>
</dbReference>
<dbReference type="GO" id="GO:0008170">
    <property type="term" value="F:N-methyltransferase activity"/>
    <property type="evidence" value="ECO:0007669"/>
    <property type="project" value="InterPro"/>
</dbReference>
<evidence type="ECO:0000256" key="2">
    <source>
        <dbReference type="ARBA" id="ARBA00022603"/>
    </source>
</evidence>
<dbReference type="PANTHER" id="PTHR13370:SF3">
    <property type="entry name" value="TRNA (GUANINE(10)-N2)-METHYLTRANSFERASE HOMOLOG"/>
    <property type="match status" value="1"/>
</dbReference>
<dbReference type="Pfam" id="PF01555">
    <property type="entry name" value="N6_N4_Mtase"/>
    <property type="match status" value="1"/>
</dbReference>
<dbReference type="GO" id="GO:0005737">
    <property type="term" value="C:cytoplasm"/>
    <property type="evidence" value="ECO:0007669"/>
    <property type="project" value="TreeGrafter"/>
</dbReference>
<reference evidence="5" key="1">
    <citation type="journal article" date="2015" name="Nature">
        <title>Complex archaea that bridge the gap between prokaryotes and eukaryotes.</title>
        <authorList>
            <person name="Spang A."/>
            <person name="Saw J.H."/>
            <person name="Jorgensen S.L."/>
            <person name="Zaremba-Niedzwiedzka K."/>
            <person name="Martijn J."/>
            <person name="Lind A.E."/>
            <person name="van Eijk R."/>
            <person name="Schleper C."/>
            <person name="Guy L."/>
            <person name="Ettema T.J."/>
        </authorList>
    </citation>
    <scope>NUCLEOTIDE SEQUENCE</scope>
</reference>
<evidence type="ECO:0000313" key="5">
    <source>
        <dbReference type="EMBL" id="KKL58923.1"/>
    </source>
</evidence>
<name>A0A0F9DB40_9ZZZZ</name>
<feature type="domain" description="DNA methylase N-4/N-6" evidence="4">
    <location>
        <begin position="27"/>
        <end position="213"/>
    </location>
</feature>
<dbReference type="AlphaFoldDB" id="A0A0F9DB40"/>
<dbReference type="EMBL" id="LAZR01029657">
    <property type="protein sequence ID" value="KKL58923.1"/>
    <property type="molecule type" value="Genomic_DNA"/>
</dbReference>
<organism evidence="5">
    <name type="scientific">marine sediment metagenome</name>
    <dbReference type="NCBI Taxonomy" id="412755"/>
    <lineage>
        <taxon>unclassified sequences</taxon>
        <taxon>metagenomes</taxon>
        <taxon>ecological metagenomes</taxon>
    </lineage>
</organism>
<dbReference type="InterPro" id="IPR002941">
    <property type="entry name" value="DNA_methylase_N4/N6"/>
</dbReference>
<evidence type="ECO:0000256" key="1">
    <source>
        <dbReference type="ARBA" id="ARBA00006594"/>
    </source>
</evidence>
<evidence type="ECO:0000256" key="3">
    <source>
        <dbReference type="ARBA" id="ARBA00022679"/>
    </source>
</evidence>